<dbReference type="AlphaFoldDB" id="X1VMD9"/>
<proteinExistence type="predicted"/>
<sequence length="93" mass="10434">MIKTLNVVLGQIEAAQQNPLGVAIPDITQEIYATGYYTDPLTGTEYYYDAINDQWYYYAAGYIYPLGISWKPSPSPIINIAAGDTLRFLLSFK</sequence>
<comment type="caution">
    <text evidence="1">The sequence shown here is derived from an EMBL/GenBank/DDBJ whole genome shotgun (WGS) entry which is preliminary data.</text>
</comment>
<gene>
    <name evidence="1" type="ORF">S12H4_52655</name>
</gene>
<organism evidence="1">
    <name type="scientific">marine sediment metagenome</name>
    <dbReference type="NCBI Taxonomy" id="412755"/>
    <lineage>
        <taxon>unclassified sequences</taxon>
        <taxon>metagenomes</taxon>
        <taxon>ecological metagenomes</taxon>
    </lineage>
</organism>
<dbReference type="EMBL" id="BARW01033429">
    <property type="protein sequence ID" value="GAJ09670.1"/>
    <property type="molecule type" value="Genomic_DNA"/>
</dbReference>
<accession>X1VMD9</accession>
<reference evidence="1" key="1">
    <citation type="journal article" date="2014" name="Front. Microbiol.">
        <title>High frequency of phylogenetically diverse reductive dehalogenase-homologous genes in deep subseafloor sedimentary metagenomes.</title>
        <authorList>
            <person name="Kawai M."/>
            <person name="Futagami T."/>
            <person name="Toyoda A."/>
            <person name="Takaki Y."/>
            <person name="Nishi S."/>
            <person name="Hori S."/>
            <person name="Arai W."/>
            <person name="Tsubouchi T."/>
            <person name="Morono Y."/>
            <person name="Uchiyama I."/>
            <person name="Ito T."/>
            <person name="Fujiyama A."/>
            <person name="Inagaki F."/>
            <person name="Takami H."/>
        </authorList>
    </citation>
    <scope>NUCLEOTIDE SEQUENCE</scope>
    <source>
        <strain evidence="1">Expedition CK06-06</strain>
    </source>
</reference>
<name>X1VMD9_9ZZZZ</name>
<evidence type="ECO:0000313" key="1">
    <source>
        <dbReference type="EMBL" id="GAJ09670.1"/>
    </source>
</evidence>
<protein>
    <submittedName>
        <fullName evidence="1">Uncharacterized protein</fullName>
    </submittedName>
</protein>
<feature type="non-terminal residue" evidence="1">
    <location>
        <position position="93"/>
    </location>
</feature>